<feature type="transmembrane region" description="Helical" evidence="9">
    <location>
        <begin position="419"/>
        <end position="438"/>
    </location>
</feature>
<dbReference type="Pfam" id="PF13641">
    <property type="entry name" value="Glyco_tranf_2_3"/>
    <property type="match status" value="1"/>
</dbReference>
<dbReference type="InterPro" id="IPR029044">
    <property type="entry name" value="Nucleotide-diphossugar_trans"/>
</dbReference>
<sequence>MSTPRRPTARTRDTLVINPPVPPPPELVQDEPYVPSRLRSNKVLRGLFNAFILALCGYGVHQFATLYSEYDYWLYWFIVLATWRYVRFILNCIGWVLYKPAPVPKNPTYTPNRHVTVILPTIDPTGVDFQECISTCAQNEPAQIIVITAGDELLVKTEKAVEKYIKLYPKTNFIVDRALIASKRAQVAVAVPLVSTAITVMLDDHVFWKKDFLKALLAPFEDPEIGLVGTNKRVRRLPNLSVWRRFWNMLGATYLYRHNFEVRSANYWDGGAFVISARTCALRTRIVQDPEYLAGYVDERFFFGLCGPLNPDDDNYNTRFAVRKGWRIKFQYTDDAEIETTVGVADPVHKKFLGQCTRWARTTWRSNPCSLFTDGSVWAFQPYCVYAVYLTSFTNFALFTDAALVALYNWSKQATSQGIWALVIWILFVKFVKVFEYYKRHPNDWWTFPFYVAFAYYHSLIKLWALWTFWDHAWTGRNLGAIKTQANPAGTEAGATAGPAAVAARLQRSMSVSSMTSSLAQEKEGLRSGTAWISNLGSTARLHKSQTIFGGSQVGLLDNLKIVGSHMEKSRDAQVRILGQQDIVFNEVQRLIAEADSIEKQYETMNDNETRNQEALIRLRGQMLRLEQRHGELIRIAGLTATSPALTPAAAKTFKVASRHHTGGGRASPPTENPESIERPFFLNGVRGVRFSRSTVGGTSDDGFGPGRTGADGSGSNESTPRPIVPDNFKDSFPPDTKKSTGDTDSLIANLNIPTIGTQHFVPPSAKKGGQPAAAKGFFPPTQAEKPIEEFSPVPQPRNSTSGFTPKSDLESTTPGEDPAATDSKKSSGSDSTRSPAQTPTRPPGGRRVSKEKNKSVSTPPKQEEAAPPNKPRTPESNPLLKEELEQQNHEDSMRRFYKMLGES</sequence>
<evidence type="ECO:0000256" key="1">
    <source>
        <dbReference type="ARBA" id="ARBA00004370"/>
    </source>
</evidence>
<feature type="transmembrane region" description="Helical" evidence="9">
    <location>
        <begin position="47"/>
        <end position="67"/>
    </location>
</feature>
<dbReference type="Gene3D" id="3.90.550.10">
    <property type="entry name" value="Spore Coat Polysaccharide Biosynthesis Protein SpsA, Chain A"/>
    <property type="match status" value="1"/>
</dbReference>
<dbReference type="Proteomes" id="UP001326199">
    <property type="component" value="Unassembled WGS sequence"/>
</dbReference>
<evidence type="ECO:0000256" key="2">
    <source>
        <dbReference type="ARBA" id="ARBA00022676"/>
    </source>
</evidence>
<evidence type="ECO:0000256" key="6">
    <source>
        <dbReference type="ARBA" id="ARBA00023136"/>
    </source>
</evidence>
<keyword evidence="7" id="KW-0325">Glycoprotein</keyword>
<evidence type="ECO:0000256" key="4">
    <source>
        <dbReference type="ARBA" id="ARBA00022692"/>
    </source>
</evidence>
<dbReference type="PANTHER" id="PTHR47844">
    <property type="entry name" value="SYNTHASE CPS1, PUTATIVE (AFU_ORTHOLOGUE AFUA_7G02500)-RELATED"/>
    <property type="match status" value="1"/>
</dbReference>
<comment type="subcellular location">
    <subcellularLocation>
        <location evidence="1">Membrane</location>
    </subcellularLocation>
</comment>
<feature type="compositionally biased region" description="Gly residues" evidence="8">
    <location>
        <begin position="704"/>
        <end position="713"/>
    </location>
</feature>
<gene>
    <name evidence="10" type="ORF">QC763_100620</name>
</gene>
<evidence type="ECO:0008006" key="12">
    <source>
        <dbReference type="Google" id="ProtNLM"/>
    </source>
</evidence>
<feature type="compositionally biased region" description="Polar residues" evidence="8">
    <location>
        <begin position="797"/>
        <end position="815"/>
    </location>
</feature>
<dbReference type="SUPFAM" id="SSF53448">
    <property type="entry name" value="Nucleotide-diphospho-sugar transferases"/>
    <property type="match status" value="1"/>
</dbReference>
<keyword evidence="2" id="KW-0328">Glycosyltransferase</keyword>
<feature type="compositionally biased region" description="Low complexity" evidence="8">
    <location>
        <begin position="763"/>
        <end position="781"/>
    </location>
</feature>
<evidence type="ECO:0000313" key="10">
    <source>
        <dbReference type="EMBL" id="KAK4672108.1"/>
    </source>
</evidence>
<keyword evidence="3" id="KW-0808">Transferase</keyword>
<evidence type="ECO:0000256" key="8">
    <source>
        <dbReference type="SAM" id="MobiDB-lite"/>
    </source>
</evidence>
<organism evidence="10 11">
    <name type="scientific">Podospora pseudopauciseta</name>
    <dbReference type="NCBI Taxonomy" id="2093780"/>
    <lineage>
        <taxon>Eukaryota</taxon>
        <taxon>Fungi</taxon>
        <taxon>Dikarya</taxon>
        <taxon>Ascomycota</taxon>
        <taxon>Pezizomycotina</taxon>
        <taxon>Sordariomycetes</taxon>
        <taxon>Sordariomycetidae</taxon>
        <taxon>Sordariales</taxon>
        <taxon>Podosporaceae</taxon>
        <taxon>Podospora</taxon>
    </lineage>
</organism>
<feature type="transmembrane region" description="Helical" evidence="9">
    <location>
        <begin position="450"/>
        <end position="470"/>
    </location>
</feature>
<evidence type="ECO:0000256" key="5">
    <source>
        <dbReference type="ARBA" id="ARBA00022989"/>
    </source>
</evidence>
<evidence type="ECO:0000313" key="11">
    <source>
        <dbReference type="Proteomes" id="UP001326199"/>
    </source>
</evidence>
<dbReference type="GeneID" id="87926951"/>
<proteinExistence type="predicted"/>
<feature type="region of interest" description="Disordered" evidence="8">
    <location>
        <begin position="693"/>
        <end position="745"/>
    </location>
</feature>
<dbReference type="InterPro" id="IPR052427">
    <property type="entry name" value="Glycosyltrans_GT2/GT47"/>
</dbReference>
<keyword evidence="6 9" id="KW-0472">Membrane</keyword>
<dbReference type="PANTHER" id="PTHR47844:SF1">
    <property type="entry name" value="EXOSTOSIN-LIKE 2"/>
    <property type="match status" value="1"/>
</dbReference>
<evidence type="ECO:0000256" key="3">
    <source>
        <dbReference type="ARBA" id="ARBA00022679"/>
    </source>
</evidence>
<evidence type="ECO:0000256" key="7">
    <source>
        <dbReference type="ARBA" id="ARBA00023180"/>
    </source>
</evidence>
<comment type="caution">
    <text evidence="10">The sequence shown here is derived from an EMBL/GenBank/DDBJ whole genome shotgun (WGS) entry which is preliminary data.</text>
</comment>
<protein>
    <recommendedName>
        <fullName evidence="12">Glycosyltransferase Family 2</fullName>
    </recommendedName>
</protein>
<reference evidence="10 11" key="1">
    <citation type="journal article" date="2023" name="bioRxiv">
        <title>High-quality genome assemblies of four members of thePodospora anserinaspecies complex.</title>
        <authorList>
            <person name="Ament-Velasquez S.L."/>
            <person name="Vogan A.A."/>
            <person name="Wallerman O."/>
            <person name="Hartmann F."/>
            <person name="Gautier V."/>
            <person name="Silar P."/>
            <person name="Giraud T."/>
            <person name="Johannesson H."/>
        </authorList>
    </citation>
    <scope>NUCLEOTIDE SEQUENCE [LARGE SCALE GENOMIC DNA]</scope>
    <source>
        <strain evidence="10 11">CBS 411.78</strain>
    </source>
</reference>
<keyword evidence="4 9" id="KW-0812">Transmembrane</keyword>
<feature type="transmembrane region" description="Helical" evidence="9">
    <location>
        <begin position="383"/>
        <end position="407"/>
    </location>
</feature>
<dbReference type="RefSeq" id="XP_062769430.1">
    <property type="nucleotide sequence ID" value="XM_062906608.1"/>
</dbReference>
<keyword evidence="11" id="KW-1185">Reference proteome</keyword>
<accession>A0ABR0HVL8</accession>
<dbReference type="EMBL" id="JAFFHB010000001">
    <property type="protein sequence ID" value="KAK4672108.1"/>
    <property type="molecule type" value="Genomic_DNA"/>
</dbReference>
<feature type="transmembrane region" description="Helical" evidence="9">
    <location>
        <begin position="73"/>
        <end position="98"/>
    </location>
</feature>
<feature type="compositionally biased region" description="Basic and acidic residues" evidence="8">
    <location>
        <begin position="881"/>
        <end position="895"/>
    </location>
</feature>
<keyword evidence="5 9" id="KW-1133">Transmembrane helix</keyword>
<dbReference type="CDD" id="cd06434">
    <property type="entry name" value="GT2_HAS"/>
    <property type="match status" value="1"/>
</dbReference>
<evidence type="ECO:0000256" key="9">
    <source>
        <dbReference type="SAM" id="Phobius"/>
    </source>
</evidence>
<name>A0ABR0HVL8_9PEZI</name>
<feature type="region of interest" description="Disordered" evidence="8">
    <location>
        <begin position="656"/>
        <end position="679"/>
    </location>
</feature>
<feature type="region of interest" description="Disordered" evidence="8">
    <location>
        <begin position="759"/>
        <end position="904"/>
    </location>
</feature>